<feature type="transmembrane region" description="Helical" evidence="8">
    <location>
        <begin position="110"/>
        <end position="129"/>
    </location>
</feature>
<comment type="caution">
    <text evidence="9">The sequence shown here is derived from an EMBL/GenBank/DDBJ whole genome shotgun (WGS) entry which is preliminary data.</text>
</comment>
<evidence type="ECO:0000256" key="2">
    <source>
        <dbReference type="ARBA" id="ARBA00022448"/>
    </source>
</evidence>
<evidence type="ECO:0000256" key="6">
    <source>
        <dbReference type="ARBA" id="ARBA00022989"/>
    </source>
</evidence>
<dbReference type="CDD" id="cd06579">
    <property type="entry name" value="TM_PBP1_transp_AraH_like"/>
    <property type="match status" value="1"/>
</dbReference>
<evidence type="ECO:0000313" key="9">
    <source>
        <dbReference type="EMBL" id="RYB01828.1"/>
    </source>
</evidence>
<feature type="transmembrane region" description="Helical" evidence="8">
    <location>
        <begin position="279"/>
        <end position="298"/>
    </location>
</feature>
<dbReference type="AlphaFoldDB" id="A0A4Q2RAD4"/>
<name>A0A4Q2RAD4_9HYPH</name>
<keyword evidence="6 8" id="KW-1133">Transmembrane helix</keyword>
<keyword evidence="3" id="KW-1003">Cell membrane</keyword>
<feature type="transmembrane region" description="Helical" evidence="8">
    <location>
        <begin position="27"/>
        <end position="47"/>
    </location>
</feature>
<accession>A0A4Q2RAD4</accession>
<dbReference type="Proteomes" id="UP000289411">
    <property type="component" value="Unassembled WGS sequence"/>
</dbReference>
<gene>
    <name evidence="9" type="ORF">D3272_23855</name>
</gene>
<keyword evidence="5 8" id="KW-0812">Transmembrane</keyword>
<reference evidence="9 10" key="2">
    <citation type="submission" date="2019-02" db="EMBL/GenBank/DDBJ databases">
        <title>'Lichenibacterium ramalinii' gen. nov. sp. nov., 'Lichenibacterium minor' gen. nov. sp. nov.</title>
        <authorList>
            <person name="Pankratov T."/>
        </authorList>
    </citation>
    <scope>NUCLEOTIDE SEQUENCE [LARGE SCALE GENOMIC DNA]</scope>
    <source>
        <strain evidence="9 10">RmlP001</strain>
    </source>
</reference>
<feature type="transmembrane region" description="Helical" evidence="8">
    <location>
        <begin position="175"/>
        <end position="193"/>
    </location>
</feature>
<dbReference type="OrthoDB" id="8456542at2"/>
<feature type="transmembrane region" description="Helical" evidence="8">
    <location>
        <begin position="220"/>
        <end position="241"/>
    </location>
</feature>
<reference evidence="9 10" key="1">
    <citation type="submission" date="2018-09" db="EMBL/GenBank/DDBJ databases">
        <authorList>
            <person name="Grouzdev D.S."/>
            <person name="Krutkina M.S."/>
        </authorList>
    </citation>
    <scope>NUCLEOTIDE SEQUENCE [LARGE SCALE GENOMIC DNA]</scope>
    <source>
        <strain evidence="9 10">RmlP001</strain>
    </source>
</reference>
<feature type="transmembrane region" description="Helical" evidence="8">
    <location>
        <begin position="304"/>
        <end position="323"/>
    </location>
</feature>
<sequence>MSDAVDVGRASAARRGAPARPAWLRDAIGVGLPALALAAMLAVILHIRPSAMSYFGFTLLFKLATPLVFAALSQMLVIMLGDIDLSNGSFVGLVTCVTALYLSDAPGEAVLIYALAIAAYAGFGLLIYVQRLPSIIVTLGMSFIWLGTAVILLPAPGGAAPDWLHGFMNWKPPLVPLPIWIAALAAGAGHLIVTRSSYGAVLRGAGANPRAVERAGWSLLGIRAAVYAAAGLLAVLSGLALTGLTTSGDANIAPAYTLLGVGAVILGGGSFTGGMVSPVGTVVGTLTLSLAGSLLSFLQVPPTWQIGAQGVILFLVLAGRVVVAEKTP</sequence>
<dbReference type="EMBL" id="QYBC01000027">
    <property type="protein sequence ID" value="RYB01828.1"/>
    <property type="molecule type" value="Genomic_DNA"/>
</dbReference>
<dbReference type="Pfam" id="PF02653">
    <property type="entry name" value="BPD_transp_2"/>
    <property type="match status" value="1"/>
</dbReference>
<proteinExistence type="predicted"/>
<evidence type="ECO:0000313" key="10">
    <source>
        <dbReference type="Proteomes" id="UP000289411"/>
    </source>
</evidence>
<comment type="subcellular location">
    <subcellularLocation>
        <location evidence="1">Cell membrane</location>
        <topology evidence="1">Multi-pass membrane protein</topology>
    </subcellularLocation>
</comment>
<keyword evidence="4" id="KW-0997">Cell inner membrane</keyword>
<dbReference type="GO" id="GO:0005886">
    <property type="term" value="C:plasma membrane"/>
    <property type="evidence" value="ECO:0007669"/>
    <property type="project" value="UniProtKB-SubCell"/>
</dbReference>
<keyword evidence="10" id="KW-1185">Reference proteome</keyword>
<dbReference type="GO" id="GO:0022857">
    <property type="term" value="F:transmembrane transporter activity"/>
    <property type="evidence" value="ECO:0007669"/>
    <property type="project" value="InterPro"/>
</dbReference>
<protein>
    <submittedName>
        <fullName evidence="9">ABC transporter permease</fullName>
    </submittedName>
</protein>
<feature type="transmembrane region" description="Helical" evidence="8">
    <location>
        <begin position="136"/>
        <end position="155"/>
    </location>
</feature>
<feature type="transmembrane region" description="Helical" evidence="8">
    <location>
        <begin position="59"/>
        <end position="80"/>
    </location>
</feature>
<keyword evidence="7 8" id="KW-0472">Membrane</keyword>
<dbReference type="PANTHER" id="PTHR32196">
    <property type="entry name" value="ABC TRANSPORTER PERMEASE PROTEIN YPHD-RELATED-RELATED"/>
    <property type="match status" value="1"/>
</dbReference>
<evidence type="ECO:0000256" key="7">
    <source>
        <dbReference type="ARBA" id="ARBA00023136"/>
    </source>
</evidence>
<dbReference type="InterPro" id="IPR001851">
    <property type="entry name" value="ABC_transp_permease"/>
</dbReference>
<keyword evidence="2" id="KW-0813">Transport</keyword>
<evidence type="ECO:0000256" key="3">
    <source>
        <dbReference type="ARBA" id="ARBA00022475"/>
    </source>
</evidence>
<organism evidence="9 10">
    <name type="scientific">Lichenibacterium ramalinae</name>
    <dbReference type="NCBI Taxonomy" id="2316527"/>
    <lineage>
        <taxon>Bacteria</taxon>
        <taxon>Pseudomonadati</taxon>
        <taxon>Pseudomonadota</taxon>
        <taxon>Alphaproteobacteria</taxon>
        <taxon>Hyphomicrobiales</taxon>
        <taxon>Lichenihabitantaceae</taxon>
        <taxon>Lichenibacterium</taxon>
    </lineage>
</organism>
<evidence type="ECO:0000256" key="1">
    <source>
        <dbReference type="ARBA" id="ARBA00004651"/>
    </source>
</evidence>
<evidence type="ECO:0000256" key="8">
    <source>
        <dbReference type="SAM" id="Phobius"/>
    </source>
</evidence>
<evidence type="ECO:0000256" key="4">
    <source>
        <dbReference type="ARBA" id="ARBA00022519"/>
    </source>
</evidence>
<dbReference type="PANTHER" id="PTHR32196:SF21">
    <property type="entry name" value="ABC TRANSPORTER PERMEASE PROTEIN YPHD-RELATED"/>
    <property type="match status" value="1"/>
</dbReference>
<feature type="transmembrane region" description="Helical" evidence="8">
    <location>
        <begin position="253"/>
        <end position="272"/>
    </location>
</feature>
<evidence type="ECO:0000256" key="5">
    <source>
        <dbReference type="ARBA" id="ARBA00022692"/>
    </source>
</evidence>